<reference evidence="2" key="1">
    <citation type="journal article" date="2015" name="Front. Microbiol.">
        <title>Combining genomic sequencing methods to explore viral diversity and reveal potential virus-host interactions.</title>
        <authorList>
            <person name="Chow C.E."/>
            <person name="Winget D.M."/>
            <person name="White R.A.III."/>
            <person name="Hallam S.J."/>
            <person name="Suttle C.A."/>
        </authorList>
    </citation>
    <scope>NUCLEOTIDE SEQUENCE</scope>
    <source>
        <strain evidence="2">Oxic1_5</strain>
    </source>
</reference>
<evidence type="ECO:0000313" key="2">
    <source>
        <dbReference type="EMBL" id="AKH47953.1"/>
    </source>
</evidence>
<proteinExistence type="predicted"/>
<keyword evidence="1" id="KW-1133">Transmembrane helix</keyword>
<name>A0A0F7L8R3_9VIRU</name>
<keyword evidence="1" id="KW-0472">Membrane</keyword>
<accession>A0A0F7L8R3</accession>
<evidence type="ECO:0000256" key="1">
    <source>
        <dbReference type="SAM" id="Phobius"/>
    </source>
</evidence>
<reference evidence="2" key="2">
    <citation type="submission" date="2015-03" db="EMBL/GenBank/DDBJ databases">
        <authorList>
            <person name="Chow C.-E.T."/>
            <person name="Winget D.M."/>
            <person name="White R.A.III."/>
            <person name="Hallam S.J."/>
            <person name="Suttle C.A."/>
        </authorList>
    </citation>
    <scope>NUCLEOTIDE SEQUENCE</scope>
    <source>
        <strain evidence="2">Oxic1_5</strain>
    </source>
</reference>
<feature type="transmembrane region" description="Helical" evidence="1">
    <location>
        <begin position="81"/>
        <end position="104"/>
    </location>
</feature>
<keyword evidence="1" id="KW-0812">Transmembrane</keyword>
<sequence length="106" mass="11653">MSARWPVLILAPLGNIKVSPTIFPFEPEYISLALSIQSDKSVALRLITKALYLGCSMSYINHVIPVSVFPPPLAPPKRISLALLLRAISCLGCGFHLTSILFFLSW</sequence>
<dbReference type="EMBL" id="KR029600">
    <property type="protein sequence ID" value="AKH47953.1"/>
    <property type="molecule type" value="Genomic_DNA"/>
</dbReference>
<organism evidence="2">
    <name type="scientific">uncultured marine virus</name>
    <dbReference type="NCBI Taxonomy" id="186617"/>
    <lineage>
        <taxon>Viruses</taxon>
        <taxon>environmental samples</taxon>
    </lineage>
</organism>
<feature type="transmembrane region" description="Helical" evidence="1">
    <location>
        <begin position="50"/>
        <end position="69"/>
    </location>
</feature>
<protein>
    <submittedName>
        <fullName evidence="2">Uncharacterized protein</fullName>
    </submittedName>
</protein>